<sequence length="171" mass="19572">MDSLREIVSPYVVELLLGMMIVQFILVIVVLVNWIKFRRIRQQQKRLLRGVTRENLEHLIHEYTRSVHEAERQLDEAAVQLDELNRKMSALKGKIGLVRYNALAEQGNNLSFSLALVDEEQNGVVISSLYGRHQTYAYAKPVVRGTSEYSLSKEEKEAIALAVGEKQEAYV</sequence>
<evidence type="ECO:0000313" key="3">
    <source>
        <dbReference type="EMBL" id="AQS57291.1"/>
    </source>
</evidence>
<organism evidence="3 4">
    <name type="scientific">Novibacillus thermophilus</name>
    <dbReference type="NCBI Taxonomy" id="1471761"/>
    <lineage>
        <taxon>Bacteria</taxon>
        <taxon>Bacillati</taxon>
        <taxon>Bacillota</taxon>
        <taxon>Bacilli</taxon>
        <taxon>Bacillales</taxon>
        <taxon>Thermoactinomycetaceae</taxon>
        <taxon>Novibacillus</taxon>
    </lineage>
</organism>
<keyword evidence="1" id="KW-0175">Coiled coil</keyword>
<dbReference type="EMBL" id="CP019699">
    <property type="protein sequence ID" value="AQS57291.1"/>
    <property type="molecule type" value="Genomic_DNA"/>
</dbReference>
<dbReference type="STRING" id="1471761.B0W44_17650"/>
<keyword evidence="4" id="KW-1185">Reference proteome</keyword>
<feature type="coiled-coil region" evidence="1">
    <location>
        <begin position="53"/>
        <end position="94"/>
    </location>
</feature>
<feature type="transmembrane region" description="Helical" evidence="2">
    <location>
        <begin position="12"/>
        <end position="35"/>
    </location>
</feature>
<dbReference type="Pfam" id="PF14584">
    <property type="entry name" value="DUF4446"/>
    <property type="match status" value="1"/>
</dbReference>
<keyword evidence="2" id="KW-1133">Transmembrane helix</keyword>
<keyword evidence="2" id="KW-0812">Transmembrane</keyword>
<name>A0A1U9KBB6_9BACL</name>
<dbReference type="Proteomes" id="UP000188603">
    <property type="component" value="Chromosome"/>
</dbReference>
<gene>
    <name evidence="3" type="ORF">B0W44_17650</name>
</gene>
<proteinExistence type="predicted"/>
<dbReference type="AlphaFoldDB" id="A0A1U9KBB6"/>
<keyword evidence="2" id="KW-0472">Membrane</keyword>
<accession>A0A1U9KBB6</accession>
<dbReference type="KEGG" id="ntr:B0W44_17650"/>
<protein>
    <recommendedName>
        <fullName evidence="5">DUF4446 domain-containing protein</fullName>
    </recommendedName>
</protein>
<evidence type="ECO:0000256" key="1">
    <source>
        <dbReference type="SAM" id="Coils"/>
    </source>
</evidence>
<evidence type="ECO:0000313" key="4">
    <source>
        <dbReference type="Proteomes" id="UP000188603"/>
    </source>
</evidence>
<dbReference type="InterPro" id="IPR027981">
    <property type="entry name" value="DUF4446"/>
</dbReference>
<evidence type="ECO:0000256" key="2">
    <source>
        <dbReference type="SAM" id="Phobius"/>
    </source>
</evidence>
<reference evidence="3 4" key="1">
    <citation type="journal article" date="2015" name="Int. J. Syst. Evol. Microbiol.">
        <title>Novibacillus thermophilus gen. nov., sp. nov., a Gram-staining-negative and moderately thermophilic member of the family Thermoactinomycetaceae.</title>
        <authorList>
            <person name="Yang G."/>
            <person name="Chen J."/>
            <person name="Zhou S."/>
        </authorList>
    </citation>
    <scope>NUCLEOTIDE SEQUENCE [LARGE SCALE GENOMIC DNA]</scope>
    <source>
        <strain evidence="3 4">SG-1</strain>
    </source>
</reference>
<dbReference type="OrthoDB" id="5244042at2"/>
<evidence type="ECO:0008006" key="5">
    <source>
        <dbReference type="Google" id="ProtNLM"/>
    </source>
</evidence>